<dbReference type="InterPro" id="IPR005119">
    <property type="entry name" value="LysR_subst-bd"/>
</dbReference>
<evidence type="ECO:0000256" key="4">
    <source>
        <dbReference type="ARBA" id="ARBA00023163"/>
    </source>
</evidence>
<evidence type="ECO:0000259" key="5">
    <source>
        <dbReference type="PROSITE" id="PS50931"/>
    </source>
</evidence>
<dbReference type="RefSeq" id="WP_022613603.1">
    <property type="nucleotide sequence ID" value="NZ_LK391965.1"/>
</dbReference>
<evidence type="ECO:0000256" key="1">
    <source>
        <dbReference type="ARBA" id="ARBA00009437"/>
    </source>
</evidence>
<dbReference type="InterPro" id="IPR058163">
    <property type="entry name" value="LysR-type_TF_proteobact-type"/>
</dbReference>
<evidence type="ECO:0000256" key="2">
    <source>
        <dbReference type="ARBA" id="ARBA00023015"/>
    </source>
</evidence>
<dbReference type="Pfam" id="PF00126">
    <property type="entry name" value="HTH_1"/>
    <property type="match status" value="1"/>
</dbReference>
<comment type="similarity">
    <text evidence="1">Belongs to the LysR transcriptional regulatory family.</text>
</comment>
<dbReference type="Gene3D" id="1.10.10.10">
    <property type="entry name" value="Winged helix-like DNA-binding domain superfamily/Winged helix DNA-binding domain"/>
    <property type="match status" value="1"/>
</dbReference>
<evidence type="ECO:0000313" key="6">
    <source>
        <dbReference type="EMBL" id="CCO49502.1"/>
    </source>
</evidence>
<dbReference type="InterPro" id="IPR036390">
    <property type="entry name" value="WH_DNA-bd_sf"/>
</dbReference>
<proteinExistence type="inferred from homology"/>
<dbReference type="PANTHER" id="PTHR30537:SF5">
    <property type="entry name" value="HTH-TYPE TRANSCRIPTIONAL ACTIVATOR TTDR-RELATED"/>
    <property type="match status" value="1"/>
</dbReference>
<dbReference type="InterPro" id="IPR000847">
    <property type="entry name" value="LysR_HTH_N"/>
</dbReference>
<keyword evidence="4" id="KW-0804">Transcription</keyword>
<reference evidence="6 7" key="1">
    <citation type="journal article" date="2013" name="ISME J.">
        <title>Comparative genomics of pathogenic lineages of Vibrio nigripulchritudo identifies virulence-associated traits.</title>
        <authorList>
            <person name="Goudenege D."/>
            <person name="Labreuche Y."/>
            <person name="Krin E."/>
            <person name="Ansquer D."/>
            <person name="Mangenot S."/>
            <person name="Calteau A."/>
            <person name="Medigue C."/>
            <person name="Mazel D."/>
            <person name="Polz M.F."/>
            <person name="Le Roux F."/>
        </authorList>
    </citation>
    <scope>NUCLEOTIDE SEQUENCE [LARGE SCALE GENOMIC DNA]</scope>
    <source>
        <strain evidence="6 7">SOn1</strain>
    </source>
</reference>
<dbReference type="EMBL" id="CAOF01000179">
    <property type="protein sequence ID" value="CCO49502.1"/>
    <property type="molecule type" value="Genomic_DNA"/>
</dbReference>
<accession>A0AAV2VXX7</accession>
<keyword evidence="3" id="KW-0238">DNA-binding</keyword>
<dbReference type="PROSITE" id="PS50931">
    <property type="entry name" value="HTH_LYSR"/>
    <property type="match status" value="1"/>
</dbReference>
<comment type="caution">
    <text evidence="6">The sequence shown here is derived from an EMBL/GenBank/DDBJ whole genome shotgun (WGS) entry which is preliminary data.</text>
</comment>
<dbReference type="SUPFAM" id="SSF46785">
    <property type="entry name" value="Winged helix' DNA-binding domain"/>
    <property type="match status" value="1"/>
</dbReference>
<dbReference type="Gene3D" id="3.40.190.290">
    <property type="match status" value="1"/>
</dbReference>
<organism evidence="6 7">
    <name type="scientific">Vibrio nigripulchritudo SOn1</name>
    <dbReference type="NCBI Taxonomy" id="1238450"/>
    <lineage>
        <taxon>Bacteria</taxon>
        <taxon>Pseudomonadati</taxon>
        <taxon>Pseudomonadota</taxon>
        <taxon>Gammaproteobacteria</taxon>
        <taxon>Vibrionales</taxon>
        <taxon>Vibrionaceae</taxon>
        <taxon>Vibrio</taxon>
    </lineage>
</organism>
<dbReference type="AlphaFoldDB" id="A0AAV2VXX7"/>
<keyword evidence="2" id="KW-0805">Transcription regulation</keyword>
<evidence type="ECO:0000313" key="7">
    <source>
        <dbReference type="Proteomes" id="UP000018211"/>
    </source>
</evidence>
<dbReference type="Proteomes" id="UP000018211">
    <property type="component" value="Unassembled WGS sequence"/>
</dbReference>
<protein>
    <submittedName>
        <fullName evidence="6">Transcriptional regulator, LysR family</fullName>
    </submittedName>
</protein>
<dbReference type="GO" id="GO:0003677">
    <property type="term" value="F:DNA binding"/>
    <property type="evidence" value="ECO:0007669"/>
    <property type="project" value="UniProtKB-KW"/>
</dbReference>
<dbReference type="InterPro" id="IPR036388">
    <property type="entry name" value="WH-like_DNA-bd_sf"/>
</dbReference>
<evidence type="ECO:0000256" key="3">
    <source>
        <dbReference type="ARBA" id="ARBA00023125"/>
    </source>
</evidence>
<dbReference type="GO" id="GO:0003700">
    <property type="term" value="F:DNA-binding transcription factor activity"/>
    <property type="evidence" value="ECO:0007669"/>
    <property type="project" value="InterPro"/>
</dbReference>
<dbReference type="SUPFAM" id="SSF53850">
    <property type="entry name" value="Periplasmic binding protein-like II"/>
    <property type="match status" value="1"/>
</dbReference>
<feature type="domain" description="HTH lysR-type" evidence="5">
    <location>
        <begin position="2"/>
        <end position="59"/>
    </location>
</feature>
<sequence>MITTEDLRFIQVVASHRTLSDVARSLNITPPSVTLRLQNIEKKLSISIIQRPSRTVSLTEEGQLLLDKGASILHHLDELQELLDENKAEVSGKLRVLAPLGFGNDYVTPLLAEYKTMHPKLEVELELSDNPTWSHHHKWDIIIFIGKLPNSTLRMVTLAKNQRFLCASPEYLKTKGSPEAPQDLRSHQCIALRENNEDVTLWTFTVPENGKEETVRIDPAMASNEGRVVKDWGIAGMGIIMRSEWDVQPQLNTGQLERVLPNYQLPNADIIALLSTHRSERSGRTSGFLALLKERLSCAPWNNESGG</sequence>
<dbReference type="PANTHER" id="PTHR30537">
    <property type="entry name" value="HTH-TYPE TRANSCRIPTIONAL REGULATOR"/>
    <property type="match status" value="1"/>
</dbReference>
<gene>
    <name evidence="6" type="ORF">VIBNISOn1_830059</name>
</gene>
<name>A0AAV2VXX7_9VIBR</name>
<dbReference type="Pfam" id="PF03466">
    <property type="entry name" value="LysR_substrate"/>
    <property type="match status" value="1"/>
</dbReference>